<reference evidence="2" key="1">
    <citation type="journal article" date="2018" name="DNA Res.">
        <title>Multiple hybrid de novo genome assembly of finger millet, an orphan allotetraploid crop.</title>
        <authorList>
            <person name="Hatakeyama M."/>
            <person name="Aluri S."/>
            <person name="Balachadran M.T."/>
            <person name="Sivarajan S.R."/>
            <person name="Patrignani A."/>
            <person name="Gruter S."/>
            <person name="Poveda L."/>
            <person name="Shimizu-Inatsugi R."/>
            <person name="Baeten J."/>
            <person name="Francoijs K.J."/>
            <person name="Nataraja K.N."/>
            <person name="Reddy Y.A.N."/>
            <person name="Phadnis S."/>
            <person name="Ravikumar R.L."/>
            <person name="Schlapbach R."/>
            <person name="Sreeman S.M."/>
            <person name="Shimizu K.K."/>
        </authorList>
    </citation>
    <scope>NUCLEOTIDE SEQUENCE</scope>
</reference>
<evidence type="ECO:0000256" key="1">
    <source>
        <dbReference type="SAM" id="MobiDB-lite"/>
    </source>
</evidence>
<protein>
    <recommendedName>
        <fullName evidence="4">CUE domain-containing protein</fullName>
    </recommendedName>
</protein>
<dbReference type="PANTHER" id="PTHR31245">
    <property type="entry name" value="UBIQUITIN SYSTEM COMPONENT CUE PROTEIN"/>
    <property type="match status" value="1"/>
</dbReference>
<name>A0AAV5E7U6_ELECO</name>
<organism evidence="2 3">
    <name type="scientific">Eleusine coracana subsp. coracana</name>
    <dbReference type="NCBI Taxonomy" id="191504"/>
    <lineage>
        <taxon>Eukaryota</taxon>
        <taxon>Viridiplantae</taxon>
        <taxon>Streptophyta</taxon>
        <taxon>Embryophyta</taxon>
        <taxon>Tracheophyta</taxon>
        <taxon>Spermatophyta</taxon>
        <taxon>Magnoliopsida</taxon>
        <taxon>Liliopsida</taxon>
        <taxon>Poales</taxon>
        <taxon>Poaceae</taxon>
        <taxon>PACMAD clade</taxon>
        <taxon>Chloridoideae</taxon>
        <taxon>Cynodonteae</taxon>
        <taxon>Eleusininae</taxon>
        <taxon>Eleusine</taxon>
    </lineage>
</organism>
<gene>
    <name evidence="2" type="primary">gb06441</name>
    <name evidence="2" type="ORF">PR202_gb06441</name>
</gene>
<dbReference type="Proteomes" id="UP001054889">
    <property type="component" value="Unassembled WGS sequence"/>
</dbReference>
<dbReference type="CDD" id="cd14279">
    <property type="entry name" value="CUE"/>
    <property type="match status" value="1"/>
</dbReference>
<keyword evidence="3" id="KW-1185">Reference proteome</keyword>
<reference evidence="2" key="2">
    <citation type="submission" date="2021-12" db="EMBL/GenBank/DDBJ databases">
        <title>Resequencing data analysis of finger millet.</title>
        <authorList>
            <person name="Hatakeyama M."/>
            <person name="Aluri S."/>
            <person name="Balachadran M.T."/>
            <person name="Sivarajan S.R."/>
            <person name="Poveda L."/>
            <person name="Shimizu-Inatsugi R."/>
            <person name="Schlapbach R."/>
            <person name="Sreeman S.M."/>
            <person name="Shimizu K.K."/>
        </authorList>
    </citation>
    <scope>NUCLEOTIDE SEQUENCE</scope>
</reference>
<dbReference type="EMBL" id="BQKI01000074">
    <property type="protein sequence ID" value="GJN19194.1"/>
    <property type="molecule type" value="Genomic_DNA"/>
</dbReference>
<comment type="caution">
    <text evidence="2">The sequence shown here is derived from an EMBL/GenBank/DDBJ whole genome shotgun (WGS) entry which is preliminary data.</text>
</comment>
<evidence type="ECO:0000313" key="2">
    <source>
        <dbReference type="EMBL" id="GJN19194.1"/>
    </source>
</evidence>
<dbReference type="PANTHER" id="PTHR31245:SF31">
    <property type="entry name" value="OS02G0184500 PROTEIN"/>
    <property type="match status" value="1"/>
</dbReference>
<proteinExistence type="predicted"/>
<evidence type="ECO:0000313" key="3">
    <source>
        <dbReference type="Proteomes" id="UP001054889"/>
    </source>
</evidence>
<accession>A0AAV5E7U6</accession>
<sequence length="304" mass="33624">MSAVVCGKRSSSIFGDELIPSSSSSPPSPHHQHPSKRSRCSPTRAFDDAAAIRREALVHHLLTLFPHMDPQVRLTPACAMRGDRGSNLGPVGYRRALEASGDDLDSAIKCLNELRLESEALILASVSESENSLSTALKLSAEGAVGNGHLDVVTENPSITDSCQTSQHSSEWVELFVREMLSSSDLDDARARASRALEAFEKSIMERTGAEAVQNLHKENVMLKEQLAVIMRENAVLKRGVAIQHERQKEFDVRSQEVHSLKQLVLQYQEQLKTLEINNYALRVHLKQAQQNSSMPGHFPPDVF</sequence>
<evidence type="ECO:0008006" key="4">
    <source>
        <dbReference type="Google" id="ProtNLM"/>
    </source>
</evidence>
<dbReference type="AlphaFoldDB" id="A0AAV5E7U6"/>
<feature type="compositionally biased region" description="Basic residues" evidence="1">
    <location>
        <begin position="30"/>
        <end position="39"/>
    </location>
</feature>
<feature type="region of interest" description="Disordered" evidence="1">
    <location>
        <begin position="15"/>
        <end position="42"/>
    </location>
</feature>